<dbReference type="AlphaFoldDB" id="A0A2P4YT66"/>
<accession>A0A2P4YT66</accession>
<dbReference type="EMBL" id="NCKW01000215">
    <property type="protein sequence ID" value="POM80969.1"/>
    <property type="molecule type" value="Genomic_DNA"/>
</dbReference>
<comment type="caution">
    <text evidence="1">The sequence shown here is derived from an EMBL/GenBank/DDBJ whole genome shotgun (WGS) entry which is preliminary data.</text>
</comment>
<dbReference type="OrthoDB" id="144272at2759"/>
<reference evidence="1 2" key="1">
    <citation type="journal article" date="2017" name="Genome Biol. Evol.">
        <title>Phytophthora megakarya and P. palmivora, closely related causal agents of cacao black pod rot, underwent increases in genome sizes and gene numbers by different mechanisms.</title>
        <authorList>
            <person name="Ali S.S."/>
            <person name="Shao J."/>
            <person name="Lary D.J."/>
            <person name="Kronmiller B."/>
            <person name="Shen D."/>
            <person name="Strem M.D."/>
            <person name="Amoako-Attah I."/>
            <person name="Akrofi A.Y."/>
            <person name="Begoude B.A."/>
            <person name="Ten Hoopen G.M."/>
            <person name="Coulibaly K."/>
            <person name="Kebe B.I."/>
            <person name="Melnick R.L."/>
            <person name="Guiltinan M.J."/>
            <person name="Tyler B.M."/>
            <person name="Meinhardt L.W."/>
            <person name="Bailey B.A."/>
        </authorList>
    </citation>
    <scope>NUCLEOTIDE SEQUENCE [LARGE SCALE GENOMIC DNA]</scope>
    <source>
        <strain evidence="2">sbr112.9</strain>
    </source>
</reference>
<name>A0A2P4YT66_9STRA</name>
<protein>
    <submittedName>
        <fullName evidence="1">Uncharacterized protein</fullName>
    </submittedName>
</protein>
<sequence>MLARYYNRSKMKNKRSFNVGGRVWMYRPPRGAKAFKFVHTSIDPMRIVDEVGYEKILIERKDENTGSTHVSYLVTYRCPTSLYTAIVDGIAAHLDYEDQVDDRTNISPARTFAGTTSVQGVVTIVRRGP</sequence>
<proteinExistence type="predicted"/>
<dbReference type="Proteomes" id="UP000237271">
    <property type="component" value="Unassembled WGS sequence"/>
</dbReference>
<evidence type="ECO:0000313" key="2">
    <source>
        <dbReference type="Proteomes" id="UP000237271"/>
    </source>
</evidence>
<evidence type="ECO:0000313" key="1">
    <source>
        <dbReference type="EMBL" id="POM80969.1"/>
    </source>
</evidence>
<organism evidence="1 2">
    <name type="scientific">Phytophthora palmivora</name>
    <dbReference type="NCBI Taxonomy" id="4796"/>
    <lineage>
        <taxon>Eukaryota</taxon>
        <taxon>Sar</taxon>
        <taxon>Stramenopiles</taxon>
        <taxon>Oomycota</taxon>
        <taxon>Peronosporomycetes</taxon>
        <taxon>Peronosporales</taxon>
        <taxon>Peronosporaceae</taxon>
        <taxon>Phytophthora</taxon>
    </lineage>
</organism>
<keyword evidence="2" id="KW-1185">Reference proteome</keyword>
<gene>
    <name evidence="1" type="ORF">PHPALM_1131</name>
</gene>